<dbReference type="InterPro" id="IPR013320">
    <property type="entry name" value="ConA-like_dom_sf"/>
</dbReference>
<evidence type="ECO:0000256" key="2">
    <source>
        <dbReference type="ARBA" id="ARBA00023295"/>
    </source>
</evidence>
<name>A0A803NXN5_CANSA</name>
<dbReference type="GO" id="GO:0004553">
    <property type="term" value="F:hydrolase activity, hydrolyzing O-glycosyl compounds"/>
    <property type="evidence" value="ECO:0007669"/>
    <property type="project" value="InterPro"/>
</dbReference>
<dbReference type="InterPro" id="IPR000757">
    <property type="entry name" value="Beta-glucanase-like"/>
</dbReference>
<protein>
    <recommendedName>
        <fullName evidence="4">GH16 domain-containing protein</fullName>
    </recommendedName>
</protein>
<dbReference type="AlphaFoldDB" id="A0A803NXN5"/>
<accession>A0A803NXN5</accession>
<keyword evidence="1" id="KW-0378">Hydrolase</keyword>
<evidence type="ECO:0000313" key="6">
    <source>
        <dbReference type="Proteomes" id="UP000596661"/>
    </source>
</evidence>
<sequence length="193" mass="21794">MFSLMKPALTVPILTPSHSPTISAGSRWRTTTRFRYGTFSAQIRCPGGNTSGLNFNLYLSSLEGDKSQDEIDFEFLGKDRTIVQTNFYNAGTGNREKIHHLGFDCSDKFHLYVINWGPDSIEWLIDGKIIRTEERKEGLGFPHRPMFLYASIWDASYIAKGSWTGTYVGCDAPYHCLYKEIHVPAGTVVVEDI</sequence>
<dbReference type="SUPFAM" id="SSF49899">
    <property type="entry name" value="Concanavalin A-like lectins/glucanases"/>
    <property type="match status" value="1"/>
</dbReference>
<dbReference type="Pfam" id="PF00722">
    <property type="entry name" value="Glyco_hydro_16"/>
    <property type="match status" value="1"/>
</dbReference>
<dbReference type="InterPro" id="IPR044791">
    <property type="entry name" value="Beta-glucanase/XTH"/>
</dbReference>
<dbReference type="EMBL" id="UZAU01000235">
    <property type="status" value="NOT_ANNOTATED_CDS"/>
    <property type="molecule type" value="Genomic_DNA"/>
</dbReference>
<dbReference type="InterPro" id="IPR008264">
    <property type="entry name" value="Beta_glucanase"/>
</dbReference>
<keyword evidence="6" id="KW-1185">Reference proteome</keyword>
<feature type="active site" description="Proton donor" evidence="3">
    <location>
        <position position="74"/>
    </location>
</feature>
<evidence type="ECO:0000259" key="4">
    <source>
        <dbReference type="PROSITE" id="PS51762"/>
    </source>
</evidence>
<feature type="active site" description="Nucleophile" evidence="3">
    <location>
        <position position="70"/>
    </location>
</feature>
<dbReference type="PRINTS" id="PR00737">
    <property type="entry name" value="GLHYDRLASE16"/>
</dbReference>
<dbReference type="EnsemblPlants" id="evm.model.02.2453">
    <property type="protein sequence ID" value="cds.evm.model.02.2453"/>
    <property type="gene ID" value="evm.TU.02.2453"/>
</dbReference>
<evidence type="ECO:0000256" key="3">
    <source>
        <dbReference type="PIRSR" id="PIRSR608264-1"/>
    </source>
</evidence>
<reference evidence="5" key="2">
    <citation type="submission" date="2021-03" db="UniProtKB">
        <authorList>
            <consortium name="EnsemblPlants"/>
        </authorList>
    </citation>
    <scope>IDENTIFICATION</scope>
</reference>
<dbReference type="Proteomes" id="UP000596661">
    <property type="component" value="Chromosome 2"/>
</dbReference>
<reference evidence="5" key="1">
    <citation type="submission" date="2018-11" db="EMBL/GenBank/DDBJ databases">
        <authorList>
            <person name="Grassa J C."/>
        </authorList>
    </citation>
    <scope>NUCLEOTIDE SEQUENCE [LARGE SCALE GENOMIC DNA]</scope>
</reference>
<dbReference type="PANTHER" id="PTHR31062">
    <property type="entry name" value="XYLOGLUCAN ENDOTRANSGLUCOSYLASE/HYDROLASE PROTEIN 8-RELATED"/>
    <property type="match status" value="1"/>
</dbReference>
<proteinExistence type="predicted"/>
<evidence type="ECO:0000313" key="5">
    <source>
        <dbReference type="EnsemblPlants" id="cds.evm.model.02.2453"/>
    </source>
</evidence>
<organism evidence="5 6">
    <name type="scientific">Cannabis sativa</name>
    <name type="common">Hemp</name>
    <name type="synonym">Marijuana</name>
    <dbReference type="NCBI Taxonomy" id="3483"/>
    <lineage>
        <taxon>Eukaryota</taxon>
        <taxon>Viridiplantae</taxon>
        <taxon>Streptophyta</taxon>
        <taxon>Embryophyta</taxon>
        <taxon>Tracheophyta</taxon>
        <taxon>Spermatophyta</taxon>
        <taxon>Magnoliopsida</taxon>
        <taxon>eudicotyledons</taxon>
        <taxon>Gunneridae</taxon>
        <taxon>Pentapetalae</taxon>
        <taxon>rosids</taxon>
        <taxon>fabids</taxon>
        <taxon>Rosales</taxon>
        <taxon>Cannabaceae</taxon>
        <taxon>Cannabis</taxon>
    </lineage>
</organism>
<dbReference type="Gramene" id="evm.model.02.2453">
    <property type="protein sequence ID" value="cds.evm.model.02.2453"/>
    <property type="gene ID" value="evm.TU.02.2453"/>
</dbReference>
<dbReference type="Gene3D" id="2.60.120.200">
    <property type="match status" value="1"/>
</dbReference>
<feature type="domain" description="GH16" evidence="4">
    <location>
        <begin position="1"/>
        <end position="189"/>
    </location>
</feature>
<dbReference type="GO" id="GO:0005975">
    <property type="term" value="P:carbohydrate metabolic process"/>
    <property type="evidence" value="ECO:0007669"/>
    <property type="project" value="InterPro"/>
</dbReference>
<dbReference type="PROSITE" id="PS51762">
    <property type="entry name" value="GH16_2"/>
    <property type="match status" value="1"/>
</dbReference>
<keyword evidence="2" id="KW-0326">Glycosidase</keyword>
<dbReference type="OMA" id="YIADEAW"/>
<evidence type="ECO:0000256" key="1">
    <source>
        <dbReference type="ARBA" id="ARBA00022801"/>
    </source>
</evidence>